<evidence type="ECO:0000256" key="3">
    <source>
        <dbReference type="ARBA" id="ARBA00022448"/>
    </source>
</evidence>
<comment type="caution">
    <text evidence="10">The sequence shown here is derived from an EMBL/GenBank/DDBJ whole genome shotgun (WGS) entry which is preliminary data.</text>
</comment>
<dbReference type="EMBL" id="JAJUWU010000016">
    <property type="protein sequence ID" value="MCE7029502.1"/>
    <property type="molecule type" value="Genomic_DNA"/>
</dbReference>
<organism evidence="10 11">
    <name type="scientific">Jiella avicenniae</name>
    <dbReference type="NCBI Taxonomy" id="2907202"/>
    <lineage>
        <taxon>Bacteria</taxon>
        <taxon>Pseudomonadati</taxon>
        <taxon>Pseudomonadota</taxon>
        <taxon>Alphaproteobacteria</taxon>
        <taxon>Hyphomicrobiales</taxon>
        <taxon>Aurantimonadaceae</taxon>
        <taxon>Jiella</taxon>
    </lineage>
</organism>
<feature type="transmembrane region" description="Helical" evidence="8">
    <location>
        <begin position="54"/>
        <end position="73"/>
    </location>
</feature>
<keyword evidence="5 8" id="KW-0812">Transmembrane</keyword>
<dbReference type="PANTHER" id="PTHR43302:SF5">
    <property type="entry name" value="TRANSPORTER ARSB-RELATED"/>
    <property type="match status" value="1"/>
</dbReference>
<feature type="transmembrane region" description="Helical" evidence="8">
    <location>
        <begin position="180"/>
        <end position="201"/>
    </location>
</feature>
<reference evidence="10" key="1">
    <citation type="submission" date="2022-01" db="EMBL/GenBank/DDBJ databases">
        <title>Jiella avicenniae sp. nov., a novel endophytic bacterium isolated from bark of Avicennia marina.</title>
        <authorList>
            <person name="Tuo L."/>
        </authorList>
    </citation>
    <scope>NUCLEOTIDE SEQUENCE</scope>
    <source>
        <strain evidence="10">CBK1P-4</strain>
    </source>
</reference>
<proteinExistence type="inferred from homology"/>
<feature type="transmembrane region" description="Helical" evidence="8">
    <location>
        <begin position="366"/>
        <end position="384"/>
    </location>
</feature>
<name>A0A9X1T5S8_9HYPH</name>
<keyword evidence="6 8" id="KW-1133">Transmembrane helix</keyword>
<feature type="transmembrane region" description="Helical" evidence="8">
    <location>
        <begin position="141"/>
        <end position="160"/>
    </location>
</feature>
<comment type="similarity">
    <text evidence="2">Belongs to the CitM (TC 2.A.11) transporter family.</text>
</comment>
<dbReference type="InterPro" id="IPR000802">
    <property type="entry name" value="Arsenical_pump_ArsB"/>
</dbReference>
<dbReference type="PANTHER" id="PTHR43302">
    <property type="entry name" value="TRANSPORTER ARSB-RELATED"/>
    <property type="match status" value="1"/>
</dbReference>
<evidence type="ECO:0000259" key="9">
    <source>
        <dbReference type="Pfam" id="PF03600"/>
    </source>
</evidence>
<dbReference type="GO" id="GO:0015105">
    <property type="term" value="F:arsenite transmembrane transporter activity"/>
    <property type="evidence" value="ECO:0007669"/>
    <property type="project" value="InterPro"/>
</dbReference>
<protein>
    <submittedName>
        <fullName evidence="10">Arsenic transporter</fullName>
    </submittedName>
</protein>
<evidence type="ECO:0000256" key="2">
    <source>
        <dbReference type="ARBA" id="ARBA00009843"/>
    </source>
</evidence>
<dbReference type="Proteomes" id="UP001139035">
    <property type="component" value="Unassembled WGS sequence"/>
</dbReference>
<dbReference type="RefSeq" id="WP_233720493.1">
    <property type="nucleotide sequence ID" value="NZ_JAJUWU010000016.1"/>
</dbReference>
<dbReference type="CDD" id="cd01118">
    <property type="entry name" value="ArsB_permease"/>
    <property type="match status" value="1"/>
</dbReference>
<feature type="transmembrane region" description="Helical" evidence="8">
    <location>
        <begin position="247"/>
        <end position="264"/>
    </location>
</feature>
<evidence type="ECO:0000256" key="6">
    <source>
        <dbReference type="ARBA" id="ARBA00022989"/>
    </source>
</evidence>
<keyword evidence="4" id="KW-1003">Cell membrane</keyword>
<evidence type="ECO:0000313" key="10">
    <source>
        <dbReference type="EMBL" id="MCE7029502.1"/>
    </source>
</evidence>
<comment type="subcellular location">
    <subcellularLocation>
        <location evidence="1">Cell membrane</location>
        <topology evidence="1">Multi-pass membrane protein</topology>
    </subcellularLocation>
</comment>
<evidence type="ECO:0000256" key="1">
    <source>
        <dbReference type="ARBA" id="ARBA00004651"/>
    </source>
</evidence>
<accession>A0A9X1T5S8</accession>
<evidence type="ECO:0000256" key="7">
    <source>
        <dbReference type="ARBA" id="ARBA00023136"/>
    </source>
</evidence>
<evidence type="ECO:0000256" key="5">
    <source>
        <dbReference type="ARBA" id="ARBA00022692"/>
    </source>
</evidence>
<evidence type="ECO:0000256" key="4">
    <source>
        <dbReference type="ARBA" id="ARBA00022475"/>
    </source>
</evidence>
<dbReference type="PRINTS" id="PR00758">
    <property type="entry name" value="ARSENICPUMP"/>
</dbReference>
<evidence type="ECO:0000256" key="8">
    <source>
        <dbReference type="SAM" id="Phobius"/>
    </source>
</evidence>
<keyword evidence="3" id="KW-0813">Transport</keyword>
<sequence>MTQQLATLATSAVSALAVAGVILRPFGWPEWIFATIGAALLVVARLLPVSEGLAGVASGTDVYLFLAGMMLLAEIARREGLFDYLAARAARAAGGSPVRLFTLVYGVGALVTVFLSNDATAVVLTPAVIAVTRAAKAKDPIPYLLVCAFVANAASFVLPISNPANVVVFGQTMPPLGEWLARFALPSLAAILATYAVLLLVTRKNLGERIEPEDDTPALSRGGKVASLGLALAVVALLTASALGADLGLPTAIAALATLLLVSIGQKQSPLPALGGVSWTTLVLVAGLFVIVRALDRIGLEAELVVALKWISSEAGEWAAPLVGAGTAIGTNLTNNLPLGLVAGGVVAAADVPPNVVDAVLIGVDLGPNISVTGSLATILWLLALRREGIGYGALAFLKVGLVVTPPALALALAAMML</sequence>
<feature type="transmembrane region" description="Helical" evidence="8">
    <location>
        <begin position="30"/>
        <end position="47"/>
    </location>
</feature>
<dbReference type="GO" id="GO:0005886">
    <property type="term" value="C:plasma membrane"/>
    <property type="evidence" value="ECO:0007669"/>
    <property type="project" value="UniProtKB-SubCell"/>
</dbReference>
<feature type="transmembrane region" description="Helical" evidence="8">
    <location>
        <begin position="103"/>
        <end position="129"/>
    </location>
</feature>
<feature type="transmembrane region" description="Helical" evidence="8">
    <location>
        <begin position="396"/>
        <end position="417"/>
    </location>
</feature>
<dbReference type="Pfam" id="PF03600">
    <property type="entry name" value="CitMHS"/>
    <property type="match status" value="1"/>
</dbReference>
<gene>
    <name evidence="10" type="ORF">LZD57_16040</name>
</gene>
<keyword evidence="11" id="KW-1185">Reference proteome</keyword>
<evidence type="ECO:0000313" key="11">
    <source>
        <dbReference type="Proteomes" id="UP001139035"/>
    </source>
</evidence>
<keyword evidence="7 8" id="KW-0472">Membrane</keyword>
<feature type="transmembrane region" description="Helical" evidence="8">
    <location>
        <begin position="276"/>
        <end position="295"/>
    </location>
</feature>
<feature type="transmembrane region" description="Helical" evidence="8">
    <location>
        <begin position="222"/>
        <end position="241"/>
    </location>
</feature>
<dbReference type="InterPro" id="IPR004680">
    <property type="entry name" value="Cit_transptr-like_dom"/>
</dbReference>
<feature type="domain" description="Citrate transporter-like" evidence="9">
    <location>
        <begin position="28"/>
        <end position="350"/>
    </location>
</feature>
<dbReference type="AlphaFoldDB" id="A0A9X1T5S8"/>